<sequence>MLPPRDVMLKEALELQARVRRDVEELRAPYPMMETGKEFLLALETETIPGFNAPSLPTAPPPPPQAPTVPAAPTNAPRATRSNPLPLATSTTVPAAAAAAAAPAGQKAAAPAQPKKRKAPPPKSTKAARARVNEQIDTDTIISRVVLCSDDGEKPPQDPIRAILSAKLQDAITTVAKYKDIPKYTYNDKDGEVCILLKFVTKARRDECPVDNTACNKCNDNARPCLKLRKDGSLLLLPKQGATDEDAWNSP</sequence>
<keyword evidence="3" id="KW-1185">Reference proteome</keyword>
<feature type="compositionally biased region" description="Low complexity" evidence="1">
    <location>
        <begin position="68"/>
        <end position="113"/>
    </location>
</feature>
<comment type="caution">
    <text evidence="2">The sequence shown here is derived from an EMBL/GenBank/DDBJ whole genome shotgun (WGS) entry which is preliminary data.</text>
</comment>
<reference evidence="2 3" key="1">
    <citation type="submission" date="2024-04" db="EMBL/GenBank/DDBJ databases">
        <title>Phyllosticta paracitricarpa is synonymous to the EU quarantine fungus P. citricarpa based on phylogenomic analyses.</title>
        <authorList>
            <consortium name="Lawrence Berkeley National Laboratory"/>
            <person name="Van Ingen-Buijs V.A."/>
            <person name="Van Westerhoven A.C."/>
            <person name="Haridas S."/>
            <person name="Skiadas P."/>
            <person name="Martin F."/>
            <person name="Groenewald J.Z."/>
            <person name="Crous P.W."/>
            <person name="Seidl M.F."/>
        </authorList>
    </citation>
    <scope>NUCLEOTIDE SEQUENCE [LARGE SCALE GENOMIC DNA]</scope>
    <source>
        <strain evidence="2 3">CBS 123374</strain>
    </source>
</reference>
<dbReference type="Proteomes" id="UP001492380">
    <property type="component" value="Unassembled WGS sequence"/>
</dbReference>
<evidence type="ECO:0000313" key="3">
    <source>
        <dbReference type="Proteomes" id="UP001492380"/>
    </source>
</evidence>
<organism evidence="2 3">
    <name type="scientific">Phyllosticta capitalensis</name>
    <dbReference type="NCBI Taxonomy" id="121624"/>
    <lineage>
        <taxon>Eukaryota</taxon>
        <taxon>Fungi</taxon>
        <taxon>Dikarya</taxon>
        <taxon>Ascomycota</taxon>
        <taxon>Pezizomycotina</taxon>
        <taxon>Dothideomycetes</taxon>
        <taxon>Dothideomycetes incertae sedis</taxon>
        <taxon>Botryosphaeriales</taxon>
        <taxon>Phyllostictaceae</taxon>
        <taxon>Phyllosticta</taxon>
    </lineage>
</organism>
<gene>
    <name evidence="2" type="ORF">HDK90DRAFT_467711</name>
</gene>
<accession>A0ABR1YHG2</accession>
<proteinExistence type="predicted"/>
<feature type="region of interest" description="Disordered" evidence="1">
    <location>
        <begin position="49"/>
        <end position="133"/>
    </location>
</feature>
<evidence type="ECO:0000256" key="1">
    <source>
        <dbReference type="SAM" id="MobiDB-lite"/>
    </source>
</evidence>
<dbReference type="EMBL" id="JBBWRZ010000008">
    <property type="protein sequence ID" value="KAK8230315.1"/>
    <property type="molecule type" value="Genomic_DNA"/>
</dbReference>
<evidence type="ECO:0000313" key="2">
    <source>
        <dbReference type="EMBL" id="KAK8230315.1"/>
    </source>
</evidence>
<name>A0ABR1YHG2_9PEZI</name>
<protein>
    <submittedName>
        <fullName evidence="2">Uncharacterized protein</fullName>
    </submittedName>
</protein>
<feature type="compositionally biased region" description="Pro residues" evidence="1">
    <location>
        <begin position="57"/>
        <end position="67"/>
    </location>
</feature>